<name>A0A1V8M640_9GAMM</name>
<dbReference type="EMBL" id="LPUF01000001">
    <property type="protein sequence ID" value="OQK16966.1"/>
    <property type="molecule type" value="Genomic_DNA"/>
</dbReference>
<reference evidence="1 2" key="1">
    <citation type="submission" date="2015-12" db="EMBL/GenBank/DDBJ databases">
        <authorList>
            <person name="Shamseldin A."/>
            <person name="Moawad H."/>
            <person name="Abd El-Rahim W.M."/>
            <person name="Sadowsky M.J."/>
        </authorList>
    </citation>
    <scope>NUCLEOTIDE SEQUENCE [LARGE SCALE GENOMIC DNA]</scope>
    <source>
        <strain evidence="1 2">WF1</strain>
    </source>
</reference>
<keyword evidence="2" id="KW-1185">Reference proteome</keyword>
<evidence type="ECO:0000313" key="2">
    <source>
        <dbReference type="Proteomes" id="UP000191980"/>
    </source>
</evidence>
<comment type="caution">
    <text evidence="1">The sequence shown here is derived from an EMBL/GenBank/DDBJ whole genome shotgun (WGS) entry which is preliminary data.</text>
</comment>
<accession>A0A1V8M640</accession>
<evidence type="ECO:0000313" key="1">
    <source>
        <dbReference type="EMBL" id="OQK16966.1"/>
    </source>
</evidence>
<protein>
    <submittedName>
        <fullName evidence="1">Uncharacterized protein</fullName>
    </submittedName>
</protein>
<sequence>MSFKANIIKIAIKLTPNSVVKLIANIVLKDIAALTGFNFDLETRQVYVQIQLVGESETIDVWLEDFAIITEEGAYKFVIQQATSNRIWLGNILSRIAKKEWEIPVPAHMSSHVELIAELLKAERPEQEDA</sequence>
<proteinExistence type="predicted"/>
<gene>
    <name evidence="1" type="ORF">AU255_03445</name>
</gene>
<dbReference type="STRING" id="1420851.AU255_03445"/>
<dbReference type="AlphaFoldDB" id="A0A1V8M640"/>
<dbReference type="OrthoDB" id="5567772at2"/>
<organism evidence="1 2">
    <name type="scientific">Methyloprofundus sedimenti</name>
    <dbReference type="NCBI Taxonomy" id="1420851"/>
    <lineage>
        <taxon>Bacteria</taxon>
        <taxon>Pseudomonadati</taxon>
        <taxon>Pseudomonadota</taxon>
        <taxon>Gammaproteobacteria</taxon>
        <taxon>Methylococcales</taxon>
        <taxon>Methylococcaceae</taxon>
        <taxon>Methyloprofundus</taxon>
    </lineage>
</organism>
<dbReference type="RefSeq" id="WP_080521582.1">
    <property type="nucleotide sequence ID" value="NZ_LPUF01000001.1"/>
</dbReference>
<dbReference type="Proteomes" id="UP000191980">
    <property type="component" value="Unassembled WGS sequence"/>
</dbReference>